<name>A0ACD0WFY3_CLALS</name>
<gene>
    <name evidence="1" type="ORF">EJF14_20111</name>
</gene>
<proteinExistence type="predicted"/>
<protein>
    <submittedName>
        <fullName evidence="1">DNA repair protein</fullName>
    </submittedName>
</protein>
<keyword evidence="2" id="KW-1185">Reference proteome</keyword>
<reference evidence="2" key="1">
    <citation type="journal article" date="2019" name="MBio">
        <title>Comparative genomics for the elucidation of multidrug resistance (MDR) in Candida lusitaniae.</title>
        <authorList>
            <person name="Kannan A."/>
            <person name="Asner S.A."/>
            <person name="Trachsel E."/>
            <person name="Kelly S."/>
            <person name="Parker J."/>
            <person name="Sanglard D."/>
        </authorList>
    </citation>
    <scope>NUCLEOTIDE SEQUENCE [LARGE SCALE GENOMIC DNA]</scope>
    <source>
        <strain evidence="2">P1</strain>
    </source>
</reference>
<evidence type="ECO:0000313" key="1">
    <source>
        <dbReference type="EMBL" id="QFZ26215.1"/>
    </source>
</evidence>
<organism evidence="1 2">
    <name type="scientific">Clavispora lusitaniae</name>
    <name type="common">Candida lusitaniae</name>
    <dbReference type="NCBI Taxonomy" id="36911"/>
    <lineage>
        <taxon>Eukaryota</taxon>
        <taxon>Fungi</taxon>
        <taxon>Dikarya</taxon>
        <taxon>Ascomycota</taxon>
        <taxon>Saccharomycotina</taxon>
        <taxon>Pichiomycetes</taxon>
        <taxon>Metschnikowiaceae</taxon>
        <taxon>Clavispora</taxon>
    </lineage>
</organism>
<dbReference type="EMBL" id="CP038485">
    <property type="protein sequence ID" value="QFZ26215.1"/>
    <property type="molecule type" value="Genomic_DNA"/>
</dbReference>
<evidence type="ECO:0000313" key="2">
    <source>
        <dbReference type="Proteomes" id="UP000326582"/>
    </source>
</evidence>
<dbReference type="Proteomes" id="UP000326582">
    <property type="component" value="Chromosome 2"/>
</dbReference>
<accession>A0ACD0WFY3</accession>
<sequence>MEDTPYQSFLRQLDDSELIDHISELSQETDAPAAISTPRPSSVSSDPFNDGLDSQLLRLGKQPSLSSSDGVPPNQLAVLNETDADSSDDEDLTPVGPLHQFGDYATYFQNKHAKQQNADAAFVQWEKKRLRAMGKADTHVPFFSGCVIFVNGNTTPSLAVIHRLVVLHGGKFLSYLVNKGAATHIICDRLTPRKRIEFRNYKVVRAKWISDCVEQGRLLDWREYRLIDNVEYCQKRLAFDNIEATIPHTDKDKAKEDLSDDMVEKHNDIFEIQDEAKITQSENVAHSYENQDFIIKNQNVTSLLGKERDKRDLVFEETAENSSDKLDPDIPHDVAPEYHSTEDVAVDITDKYDIAVHQMPNDDIESGVRKQYVAMDAKNPDFLAHFFANSRLHHLSTWKADLRAKFVRLVASKASPRKSGAVSNRIIMHIDFDCFFATISALAHPNLDINKDPIAVSHGGKSSDVASCNYVARAKGVSNGMWLGTAKTHCPELNVLDYDFVAYESASNKFYNYLIGKNVFDTIFPVSIDEVLVDVTSFCNQGDIVKNVESLSSEIRSDIYKLTKCPVSIGASKNVLLAKLATRKAKPRGQFYLYDDIESFLDDLTLKDLPGVGRGLTAKLAEEMDCGSQVLIRHVKSLPLDKLIRIFGEKTGSKIFQNCRGIDTTSISLDFSSVESLLGRKSVSVDVNYGIRFDTFEQVETFLMNLSKELYKRLSDLKLCGSSLTLKLAKRHPNAPVNPPKYMGMGLCTFLSKSSRLGIPTNDWGIVGSEIRSLYRMLNVPPQELRGIAISMTKLQDIEQMKSHRQRTLEFNRAKNMRRQVKANSQEFPFAEPVSNAQSIDWAVFNQLPDAIRNELKKELLRRGIPVSAREKSPTKRSPVKTEGQKVYIQQLFPTQPDGPFKSTRVIESPKKRKRLKTSPTKSISPIKRENSPTPFNDTVSYDQGVLDELPSTIQREFFAELEWQRKNKKLATVPMKERFKQIQVDENTVTNKEINLEWLNGQNRLTEYGEFANMRNFAEIQSQVTLWARSSLRSQGPHVEDIKIFSSYIDGLIALNNINRCLLLLRSISHEVNAHQYAITLCPLSSQEKQDYLLGLKDWQKFYEQFRQRVISACSQRKIIVDI</sequence>